<dbReference type="OrthoDB" id="9807053at2"/>
<keyword evidence="2" id="KW-1003">Cell membrane</keyword>
<keyword evidence="3 6" id="KW-0812">Transmembrane</keyword>
<feature type="transmembrane region" description="Helical" evidence="6">
    <location>
        <begin position="6"/>
        <end position="30"/>
    </location>
</feature>
<feature type="transmembrane region" description="Helical" evidence="6">
    <location>
        <begin position="72"/>
        <end position="92"/>
    </location>
</feature>
<feature type="transmembrane region" description="Helical" evidence="6">
    <location>
        <begin position="42"/>
        <end position="66"/>
    </location>
</feature>
<evidence type="ECO:0000256" key="3">
    <source>
        <dbReference type="ARBA" id="ARBA00022692"/>
    </source>
</evidence>
<evidence type="ECO:0000256" key="1">
    <source>
        <dbReference type="ARBA" id="ARBA00004651"/>
    </source>
</evidence>
<comment type="caution">
    <text evidence="7">The sequence shown here is derived from an EMBL/GenBank/DDBJ whole genome shotgun (WGS) entry which is preliminary data.</text>
</comment>
<dbReference type="GO" id="GO:0015171">
    <property type="term" value="F:amino acid transmembrane transporter activity"/>
    <property type="evidence" value="ECO:0007669"/>
    <property type="project" value="TreeGrafter"/>
</dbReference>
<dbReference type="AlphaFoldDB" id="A0A4Q0XMW2"/>
<evidence type="ECO:0000256" key="2">
    <source>
        <dbReference type="ARBA" id="ARBA00022475"/>
    </source>
</evidence>
<keyword evidence="4 6" id="KW-1133">Transmembrane helix</keyword>
<dbReference type="EMBL" id="PDKN01000011">
    <property type="protein sequence ID" value="RXJ54144.1"/>
    <property type="molecule type" value="Genomic_DNA"/>
</dbReference>
<reference evidence="7 8" key="1">
    <citation type="submission" date="2017-10" db="EMBL/GenBank/DDBJ databases">
        <title>Genomics of the genus Arcobacter.</title>
        <authorList>
            <person name="Perez-Cataluna A."/>
            <person name="Figueras M.J."/>
        </authorList>
    </citation>
    <scope>NUCLEOTIDE SEQUENCE [LARGE SCALE GENOMIC DNA]</scope>
    <source>
        <strain evidence="7 8">CECT 8987</strain>
    </source>
</reference>
<protein>
    <submittedName>
        <fullName evidence="7">Lysine transporter LysE</fullName>
    </submittedName>
</protein>
<dbReference type="PANTHER" id="PTHR30086">
    <property type="entry name" value="ARGININE EXPORTER PROTEIN ARGO"/>
    <property type="match status" value="1"/>
</dbReference>
<evidence type="ECO:0000256" key="6">
    <source>
        <dbReference type="SAM" id="Phobius"/>
    </source>
</evidence>
<dbReference type="RefSeq" id="WP_128997148.1">
    <property type="nucleotide sequence ID" value="NZ_PDKN01000011.1"/>
</dbReference>
<evidence type="ECO:0000313" key="7">
    <source>
        <dbReference type="EMBL" id="RXJ54144.1"/>
    </source>
</evidence>
<accession>A0A4Q0XMW2</accession>
<gene>
    <name evidence="7" type="ORF">CRV04_12240</name>
</gene>
<keyword evidence="8" id="KW-1185">Reference proteome</keyword>
<dbReference type="PANTHER" id="PTHR30086:SF17">
    <property type="entry name" value="LYSE FAMILY TRANSLOCATOR"/>
    <property type="match status" value="1"/>
</dbReference>
<sequence>MEIYLSGFLALALAHFVALLSPGVDFFLILSNASKYGRSSGVVTSAGIATGNLVYILLALFGITLIKENELVFASLKILGSLYLLYIGYMLLRVKKRELFSNQTEEKKRKKETIKYFSMGFLSAILNPKNSIFYLTMFTISIQNDTPFYVQSFYAAWMFLAVLFWDIFVVYLVTNSKSRIWVERYSNHIEKVSGAILLFLGSSILVDSVLY</sequence>
<evidence type="ECO:0000313" key="8">
    <source>
        <dbReference type="Proteomes" id="UP000290657"/>
    </source>
</evidence>
<comment type="subcellular location">
    <subcellularLocation>
        <location evidence="1">Cell membrane</location>
        <topology evidence="1">Multi-pass membrane protein</topology>
    </subcellularLocation>
</comment>
<feature type="transmembrane region" description="Helical" evidence="6">
    <location>
        <begin position="154"/>
        <end position="173"/>
    </location>
</feature>
<dbReference type="InterPro" id="IPR001123">
    <property type="entry name" value="LeuE-type"/>
</dbReference>
<dbReference type="PIRSF" id="PIRSF006324">
    <property type="entry name" value="LeuE"/>
    <property type="match status" value="1"/>
</dbReference>
<organism evidence="7 8">
    <name type="scientific">Candidatus Marinarcus aquaticus</name>
    <dbReference type="NCBI Taxonomy" id="2044504"/>
    <lineage>
        <taxon>Bacteria</taxon>
        <taxon>Pseudomonadati</taxon>
        <taxon>Campylobacterota</taxon>
        <taxon>Epsilonproteobacteria</taxon>
        <taxon>Campylobacterales</taxon>
        <taxon>Arcobacteraceae</taxon>
        <taxon>Candidatus Marinarcus</taxon>
    </lineage>
</organism>
<evidence type="ECO:0000256" key="4">
    <source>
        <dbReference type="ARBA" id="ARBA00022989"/>
    </source>
</evidence>
<keyword evidence="5 6" id="KW-0472">Membrane</keyword>
<dbReference type="Pfam" id="PF01810">
    <property type="entry name" value="LysE"/>
    <property type="match status" value="1"/>
</dbReference>
<feature type="transmembrane region" description="Helical" evidence="6">
    <location>
        <begin position="113"/>
        <end position="134"/>
    </location>
</feature>
<dbReference type="GO" id="GO:0005886">
    <property type="term" value="C:plasma membrane"/>
    <property type="evidence" value="ECO:0007669"/>
    <property type="project" value="UniProtKB-SubCell"/>
</dbReference>
<dbReference type="Proteomes" id="UP000290657">
    <property type="component" value="Unassembled WGS sequence"/>
</dbReference>
<name>A0A4Q0XMW2_9BACT</name>
<evidence type="ECO:0000256" key="5">
    <source>
        <dbReference type="ARBA" id="ARBA00023136"/>
    </source>
</evidence>
<proteinExistence type="predicted"/>